<accession>A0AAW1VB81</accession>
<proteinExistence type="predicted"/>
<sequence length="82" mass="9581">MDWDFPDKDTKWVQQNTWRERTRGTDTYILQTAELQKCVKSAFLTRRGTGVIKGIDRPSFNKLTNTNKSFLNPGLVTSKNEW</sequence>
<dbReference type="AlphaFoldDB" id="A0AAW1VB81"/>
<reference evidence="1 2" key="1">
    <citation type="submission" date="2023-03" db="EMBL/GenBank/DDBJ databases">
        <title>Genome insight into feeding habits of ladybird beetles.</title>
        <authorList>
            <person name="Li H.-S."/>
            <person name="Huang Y.-H."/>
            <person name="Pang H."/>
        </authorList>
    </citation>
    <scope>NUCLEOTIDE SEQUENCE [LARGE SCALE GENOMIC DNA]</scope>
    <source>
        <strain evidence="1">SYSU_2023b</strain>
        <tissue evidence="1">Whole body</tissue>
    </source>
</reference>
<dbReference type="Proteomes" id="UP001431783">
    <property type="component" value="Unassembled WGS sequence"/>
</dbReference>
<keyword evidence="2" id="KW-1185">Reference proteome</keyword>
<organism evidence="1 2">
    <name type="scientific">Henosepilachna vigintioctopunctata</name>
    <dbReference type="NCBI Taxonomy" id="420089"/>
    <lineage>
        <taxon>Eukaryota</taxon>
        <taxon>Metazoa</taxon>
        <taxon>Ecdysozoa</taxon>
        <taxon>Arthropoda</taxon>
        <taxon>Hexapoda</taxon>
        <taxon>Insecta</taxon>
        <taxon>Pterygota</taxon>
        <taxon>Neoptera</taxon>
        <taxon>Endopterygota</taxon>
        <taxon>Coleoptera</taxon>
        <taxon>Polyphaga</taxon>
        <taxon>Cucujiformia</taxon>
        <taxon>Coccinelloidea</taxon>
        <taxon>Coccinellidae</taxon>
        <taxon>Epilachninae</taxon>
        <taxon>Epilachnini</taxon>
        <taxon>Henosepilachna</taxon>
    </lineage>
</organism>
<comment type="caution">
    <text evidence="1">The sequence shown here is derived from an EMBL/GenBank/DDBJ whole genome shotgun (WGS) entry which is preliminary data.</text>
</comment>
<name>A0AAW1VB81_9CUCU</name>
<evidence type="ECO:0000313" key="1">
    <source>
        <dbReference type="EMBL" id="KAK9889578.1"/>
    </source>
</evidence>
<dbReference type="EMBL" id="JARQZJ010000123">
    <property type="protein sequence ID" value="KAK9889578.1"/>
    <property type="molecule type" value="Genomic_DNA"/>
</dbReference>
<protein>
    <submittedName>
        <fullName evidence="1">Uncharacterized protein</fullName>
    </submittedName>
</protein>
<gene>
    <name evidence="1" type="ORF">WA026_006951</name>
</gene>
<evidence type="ECO:0000313" key="2">
    <source>
        <dbReference type="Proteomes" id="UP001431783"/>
    </source>
</evidence>